<reference evidence="3 4" key="1">
    <citation type="submission" date="2020-03" db="EMBL/GenBank/DDBJ databases">
        <title>Genomic Encyclopedia of Type Strains, Phase IV (KMG-IV): sequencing the most valuable type-strain genomes for metagenomic binning, comparative biology and taxonomic classification.</title>
        <authorList>
            <person name="Goeker M."/>
        </authorList>
    </citation>
    <scope>NUCLEOTIDE SEQUENCE [LARGE SCALE GENOMIC DNA]</scope>
    <source>
        <strain evidence="3 4">DSM 102865</strain>
    </source>
</reference>
<dbReference type="NCBIfam" id="TIGR00236">
    <property type="entry name" value="wecB"/>
    <property type="match status" value="1"/>
</dbReference>
<evidence type="ECO:0000313" key="4">
    <source>
        <dbReference type="Proteomes" id="UP001179181"/>
    </source>
</evidence>
<name>A0ABX0UGB6_9BACT</name>
<comment type="similarity">
    <text evidence="1">Belongs to the UDP-N-acetylglucosamine 2-epimerase family.</text>
</comment>
<keyword evidence="1 3" id="KW-0413">Isomerase</keyword>
<dbReference type="SUPFAM" id="SSF53756">
    <property type="entry name" value="UDP-Glycosyltransferase/glycogen phosphorylase"/>
    <property type="match status" value="1"/>
</dbReference>
<keyword evidence="4" id="KW-1185">Reference proteome</keyword>
<dbReference type="PANTHER" id="PTHR43174">
    <property type="entry name" value="UDP-N-ACETYLGLUCOSAMINE 2-EPIMERASE"/>
    <property type="match status" value="1"/>
</dbReference>
<dbReference type="InterPro" id="IPR029767">
    <property type="entry name" value="WecB-like"/>
</dbReference>
<evidence type="ECO:0000259" key="2">
    <source>
        <dbReference type="Pfam" id="PF02350"/>
    </source>
</evidence>
<evidence type="ECO:0000256" key="1">
    <source>
        <dbReference type="RuleBase" id="RU003513"/>
    </source>
</evidence>
<feature type="domain" description="UDP-N-acetylglucosamine 2-epimerase" evidence="2">
    <location>
        <begin position="22"/>
        <end position="361"/>
    </location>
</feature>
<comment type="caution">
    <text evidence="3">The sequence shown here is derived from an EMBL/GenBank/DDBJ whole genome shotgun (WGS) entry which is preliminary data.</text>
</comment>
<protein>
    <submittedName>
        <fullName evidence="3">UDP-N-acetylglucosamine 2-epimerase (Non-hydrolysing)</fullName>
        <ecNumber evidence="3">5.1.3.14</ecNumber>
    </submittedName>
</protein>
<dbReference type="Proteomes" id="UP001179181">
    <property type="component" value="Unassembled WGS sequence"/>
</dbReference>
<dbReference type="InterPro" id="IPR003331">
    <property type="entry name" value="UDP_GlcNAc_Epimerase_2_dom"/>
</dbReference>
<gene>
    <name evidence="3" type="ORF">FHS68_000913</name>
</gene>
<dbReference type="RefSeq" id="WP_167267612.1">
    <property type="nucleotide sequence ID" value="NZ_JAASQJ010000001.1"/>
</dbReference>
<dbReference type="Pfam" id="PF02350">
    <property type="entry name" value="Epimerase_2"/>
    <property type="match status" value="1"/>
</dbReference>
<dbReference type="PANTHER" id="PTHR43174:SF1">
    <property type="entry name" value="UDP-N-ACETYLGLUCOSAMINE 2-EPIMERASE"/>
    <property type="match status" value="1"/>
</dbReference>
<organism evidence="3 4">
    <name type="scientific">Dyadobacter arcticus</name>
    <dbReference type="NCBI Taxonomy" id="1078754"/>
    <lineage>
        <taxon>Bacteria</taxon>
        <taxon>Pseudomonadati</taxon>
        <taxon>Bacteroidota</taxon>
        <taxon>Cytophagia</taxon>
        <taxon>Cytophagales</taxon>
        <taxon>Spirosomataceae</taxon>
        <taxon>Dyadobacter</taxon>
    </lineage>
</organism>
<dbReference type="CDD" id="cd03786">
    <property type="entry name" value="GTB_UDP-GlcNAc_2-Epimerase"/>
    <property type="match status" value="1"/>
</dbReference>
<dbReference type="EMBL" id="JAASQJ010000001">
    <property type="protein sequence ID" value="NIJ51757.1"/>
    <property type="molecule type" value="Genomic_DNA"/>
</dbReference>
<dbReference type="EC" id="5.1.3.14" evidence="3"/>
<evidence type="ECO:0000313" key="3">
    <source>
        <dbReference type="EMBL" id="NIJ51757.1"/>
    </source>
</evidence>
<sequence>MKIFMVVGARPNFIKVAPLHRALSKCSNVVPRIIHTGQHFDFAMSGIFFEQLELPTPDYFLGVGAGTHTQQTAAIMVEFEKVIQTEKPDLVMVVGDVNSTLACALVCAKENIPVAHIEAGLRSGDRTMPEEINRIITDSISDQLFVTEKAGVENLLKENIASERIHFVGNLMIDTLARHLPQIDQMNLIGKLGLCSGDYILMTMHRPVNVDDLAGLTRILQIIKALSAEQTIVFPMHPRTRKNILMLGLLRDFEEVKGLKMLEPQGYFEFLNLIKNSRIVLTDSGGIQEETSYLRVPCITLRETTERPVTVEEGTNYLLPDFDTHSILNKVNEINAVKLKKGQIPAFWDGNTAERIVAILREKYFNSYVCDK</sequence>
<proteinExistence type="inferred from homology"/>
<dbReference type="Gene3D" id="3.40.50.2000">
    <property type="entry name" value="Glycogen Phosphorylase B"/>
    <property type="match status" value="2"/>
</dbReference>
<accession>A0ABX0UGB6</accession>
<dbReference type="GO" id="GO:0008761">
    <property type="term" value="F:UDP-N-acetylglucosamine 2-epimerase activity"/>
    <property type="evidence" value="ECO:0007669"/>
    <property type="project" value="UniProtKB-EC"/>
</dbReference>